<dbReference type="OrthoDB" id="201515at2759"/>
<feature type="domain" description="CN hydrolase" evidence="1">
    <location>
        <begin position="1"/>
        <end position="259"/>
    </location>
</feature>
<accession>A0A1X2ICV8</accession>
<comment type="caution">
    <text evidence="2">The sequence shown here is derived from an EMBL/GenBank/DDBJ whole genome shotgun (WGS) entry which is preliminary data.</text>
</comment>
<dbReference type="Proteomes" id="UP000193560">
    <property type="component" value="Unassembled WGS sequence"/>
</dbReference>
<protein>
    <submittedName>
        <fullName evidence="2">Carbon-nitrogen hydrolase</fullName>
    </submittedName>
</protein>
<dbReference type="InterPro" id="IPR003010">
    <property type="entry name" value="C-N_Hydrolase"/>
</dbReference>
<dbReference type="Gene3D" id="3.60.110.10">
    <property type="entry name" value="Carbon-nitrogen hydrolase"/>
    <property type="match status" value="1"/>
</dbReference>
<dbReference type="GO" id="GO:0030163">
    <property type="term" value="P:protein catabolic process"/>
    <property type="evidence" value="ECO:0007669"/>
    <property type="project" value="TreeGrafter"/>
</dbReference>
<gene>
    <name evidence="2" type="ORF">BCR42DRAFT_418075</name>
</gene>
<keyword evidence="2" id="KW-0378">Hydrolase</keyword>
<proteinExistence type="predicted"/>
<dbReference type="STRING" id="90262.A0A1X2ICV8"/>
<dbReference type="EMBL" id="MCGE01000015">
    <property type="protein sequence ID" value="ORZ14116.1"/>
    <property type="molecule type" value="Genomic_DNA"/>
</dbReference>
<keyword evidence="3" id="KW-1185">Reference proteome</keyword>
<organism evidence="2 3">
    <name type="scientific">Absidia repens</name>
    <dbReference type="NCBI Taxonomy" id="90262"/>
    <lineage>
        <taxon>Eukaryota</taxon>
        <taxon>Fungi</taxon>
        <taxon>Fungi incertae sedis</taxon>
        <taxon>Mucoromycota</taxon>
        <taxon>Mucoromycotina</taxon>
        <taxon>Mucoromycetes</taxon>
        <taxon>Mucorales</taxon>
        <taxon>Cunninghamellaceae</taxon>
        <taxon>Absidia</taxon>
    </lineage>
</organism>
<dbReference type="InterPro" id="IPR036526">
    <property type="entry name" value="C-N_Hydrolase_sf"/>
</dbReference>
<dbReference type="SUPFAM" id="SSF56317">
    <property type="entry name" value="Carbon-nitrogen hydrolase"/>
    <property type="match status" value="1"/>
</dbReference>
<dbReference type="GO" id="GO:0008418">
    <property type="term" value="F:protein-N-terminal asparagine amidohydrolase activity"/>
    <property type="evidence" value="ECO:0007669"/>
    <property type="project" value="InterPro"/>
</dbReference>
<evidence type="ECO:0000259" key="1">
    <source>
        <dbReference type="PROSITE" id="PS50263"/>
    </source>
</evidence>
<dbReference type="GO" id="GO:0070773">
    <property type="term" value="F:protein-N-terminal glutamine amidohydrolase activity"/>
    <property type="evidence" value="ECO:0007669"/>
    <property type="project" value="InterPro"/>
</dbReference>
<dbReference type="PROSITE" id="PS50263">
    <property type="entry name" value="CN_HYDROLASE"/>
    <property type="match status" value="1"/>
</dbReference>
<dbReference type="PANTHER" id="PTHR11750">
    <property type="entry name" value="PROTEIN N-TERMINAL AMIDASE"/>
    <property type="match status" value="1"/>
</dbReference>
<evidence type="ECO:0000313" key="3">
    <source>
        <dbReference type="Proteomes" id="UP000193560"/>
    </source>
</evidence>
<dbReference type="Pfam" id="PF00795">
    <property type="entry name" value="CN_hydrolase"/>
    <property type="match status" value="1"/>
</dbReference>
<reference evidence="2 3" key="1">
    <citation type="submission" date="2016-07" db="EMBL/GenBank/DDBJ databases">
        <title>Pervasive Adenine N6-methylation of Active Genes in Fungi.</title>
        <authorList>
            <consortium name="DOE Joint Genome Institute"/>
            <person name="Mondo S.J."/>
            <person name="Dannebaum R.O."/>
            <person name="Kuo R.C."/>
            <person name="Labutti K."/>
            <person name="Haridas S."/>
            <person name="Kuo A."/>
            <person name="Salamov A."/>
            <person name="Ahrendt S.R."/>
            <person name="Lipzen A."/>
            <person name="Sullivan W."/>
            <person name="Andreopoulos W.B."/>
            <person name="Clum A."/>
            <person name="Lindquist E."/>
            <person name="Daum C."/>
            <person name="Ramamoorthy G.K."/>
            <person name="Gryganskyi A."/>
            <person name="Culley D."/>
            <person name="Magnuson J.K."/>
            <person name="James T.Y."/>
            <person name="O'Malley M.A."/>
            <person name="Stajich J.E."/>
            <person name="Spatafora J.W."/>
            <person name="Visel A."/>
            <person name="Grigoriev I.V."/>
        </authorList>
    </citation>
    <scope>NUCLEOTIDE SEQUENCE [LARGE SCALE GENOMIC DNA]</scope>
    <source>
        <strain evidence="2 3">NRRL 1336</strain>
    </source>
</reference>
<evidence type="ECO:0000313" key="2">
    <source>
        <dbReference type="EMBL" id="ORZ14116.1"/>
    </source>
</evidence>
<dbReference type="InterPro" id="IPR039703">
    <property type="entry name" value="Nta1"/>
</dbReference>
<sequence>MTKADQMLDRYQPGDIDILVLPELAFTGYVFESIDEIEPYLEDTCTGPSVSWAKKQATRLSCFVVVGYPEKYVDGEELIRYNSQCFVNRQGELVKTYRKAFLYETDENWASEGPGFETIDIPELGKVGLAICMDINPYQFKADFYDFEFGHYHSNAKTNIILCSMAWLKSKSKEDTSKNSDTVMDTINYWAVRLLPLMRQSVEEGEEHHTVFVACNRIGFERGSTYAGGSAVMDLSHSEKVQLLDHLKGDEEGVLVVDT</sequence>
<name>A0A1X2ICV8_9FUNG</name>
<dbReference type="PANTHER" id="PTHR11750:SF26">
    <property type="entry name" value="PROTEIN N-TERMINAL AMIDASE"/>
    <property type="match status" value="1"/>
</dbReference>
<dbReference type="AlphaFoldDB" id="A0A1X2ICV8"/>